<keyword evidence="5 7" id="KW-1133">Transmembrane helix</keyword>
<evidence type="ECO:0000256" key="1">
    <source>
        <dbReference type="ARBA" id="ARBA00004651"/>
    </source>
</evidence>
<gene>
    <name evidence="9" type="ORF">F9817_10605</name>
</gene>
<keyword evidence="4 7" id="KW-0812">Transmembrane</keyword>
<feature type="domain" description="ABC transmembrane type-1" evidence="8">
    <location>
        <begin position="61"/>
        <end position="245"/>
    </location>
</feature>
<sequence>MSLNLRSTSGRRLLGVGLAIFWLVLWEFAGRYAWVADGALPAPSSVVREIFSNFDVYQHHALATLKPAFIGFLIGNGCAILAALIFLLYPVTERLFRGVNITLFAIPPLTLGPILVLISHGEQPQIILAAISVYFPTMIAMLLGLKQADHRTMDLVRTYGGSKLAVLRFVRLRSSLPGLLAGLQVAAPAAILGSIMAEFGSGSRWGLGTYLLGSLALANADRVWAIGITATILSAIGYGIFALLSRKVNATTKAVTMTPSPVLEAHKSSGAVRWIKEPLLSLLALIIPFAIWWAIIAALKLPSIIAKGPFDLWSYLISGVRASVAQQRLIEALLQSVPYALIGMVLGLLFAFIMALLSHYNRFLRNSFMPVALLLQSMPLVALTPILVLLLGRDTLLTLTVAVLVTFFAAYVTLMQGLSQIPSAAIDLLSVYGASSLTKIRRVSIPSSMSYLCAAARLAIPRALLGVIIAEWMATGMGLGNLLNLSRGRMDYGMIWAVTFAAVAISILLYQIATVLERRLLRRFMGQG</sequence>
<feature type="transmembrane region" description="Helical" evidence="7">
    <location>
        <begin position="223"/>
        <end position="244"/>
    </location>
</feature>
<feature type="transmembrane region" description="Helical" evidence="7">
    <location>
        <begin position="396"/>
        <end position="414"/>
    </location>
</feature>
<dbReference type="InterPro" id="IPR035906">
    <property type="entry name" value="MetI-like_sf"/>
</dbReference>
<feature type="domain" description="ABC transmembrane type-1" evidence="8">
    <location>
        <begin position="329"/>
        <end position="513"/>
    </location>
</feature>
<dbReference type="SUPFAM" id="SSF161098">
    <property type="entry name" value="MetI-like"/>
    <property type="match status" value="2"/>
</dbReference>
<dbReference type="PROSITE" id="PS50928">
    <property type="entry name" value="ABC_TM1"/>
    <property type="match status" value="2"/>
</dbReference>
<comment type="caution">
    <text evidence="9">The sequence shown here is derived from an EMBL/GenBank/DDBJ whole genome shotgun (WGS) entry which is preliminary data.</text>
</comment>
<evidence type="ECO:0000256" key="4">
    <source>
        <dbReference type="ARBA" id="ARBA00022692"/>
    </source>
</evidence>
<proteinExistence type="inferred from homology"/>
<dbReference type="PANTHER" id="PTHR30151:SF0">
    <property type="entry name" value="ABC TRANSPORTER PERMEASE PROTEIN MJ0413-RELATED"/>
    <property type="match status" value="1"/>
</dbReference>
<dbReference type="GO" id="GO:0005886">
    <property type="term" value="C:plasma membrane"/>
    <property type="evidence" value="ECO:0007669"/>
    <property type="project" value="UniProtKB-SubCell"/>
</dbReference>
<accession>A0A7X4LKH0</accession>
<comment type="subcellular location">
    <subcellularLocation>
        <location evidence="1 7">Cell membrane</location>
        <topology evidence="1 7">Multi-pass membrane protein</topology>
    </subcellularLocation>
</comment>
<feature type="transmembrane region" description="Helical" evidence="7">
    <location>
        <begin position="449"/>
        <end position="474"/>
    </location>
</feature>
<feature type="transmembrane region" description="Helical" evidence="7">
    <location>
        <begin position="126"/>
        <end position="145"/>
    </location>
</feature>
<dbReference type="Proteomes" id="UP000462621">
    <property type="component" value="Unassembled WGS sequence"/>
</dbReference>
<evidence type="ECO:0000256" key="5">
    <source>
        <dbReference type="ARBA" id="ARBA00022989"/>
    </source>
</evidence>
<evidence type="ECO:0000256" key="2">
    <source>
        <dbReference type="ARBA" id="ARBA00022448"/>
    </source>
</evidence>
<dbReference type="GO" id="GO:0055085">
    <property type="term" value="P:transmembrane transport"/>
    <property type="evidence" value="ECO:0007669"/>
    <property type="project" value="InterPro"/>
</dbReference>
<dbReference type="CDD" id="cd06261">
    <property type="entry name" value="TM_PBP2"/>
    <property type="match status" value="1"/>
</dbReference>
<evidence type="ECO:0000313" key="10">
    <source>
        <dbReference type="Proteomes" id="UP000462621"/>
    </source>
</evidence>
<evidence type="ECO:0000259" key="8">
    <source>
        <dbReference type="PROSITE" id="PS50928"/>
    </source>
</evidence>
<feature type="transmembrane region" description="Helical" evidence="7">
    <location>
        <begin position="369"/>
        <end position="390"/>
    </location>
</feature>
<reference evidence="9 10" key="1">
    <citation type="submission" date="2019-10" db="EMBL/GenBank/DDBJ databases">
        <title>Vibrio sp. nov. isolated from a shrimp pond.</title>
        <authorList>
            <person name="Gomez-Gil B."/>
            <person name="Enciso-Ibarra J."/>
            <person name="Enciso-Ibarra K."/>
            <person name="Bolan-Mejia C."/>
        </authorList>
    </citation>
    <scope>NUCLEOTIDE SEQUENCE [LARGE SCALE GENOMIC DNA]</scope>
    <source>
        <strain evidence="9 10">CAIM 722</strain>
    </source>
</reference>
<keyword evidence="3" id="KW-1003">Cell membrane</keyword>
<feature type="transmembrane region" description="Helical" evidence="7">
    <location>
        <begin position="12"/>
        <end position="34"/>
    </location>
</feature>
<feature type="transmembrane region" description="Helical" evidence="7">
    <location>
        <begin position="178"/>
        <end position="197"/>
    </location>
</feature>
<dbReference type="EMBL" id="WEKT01000015">
    <property type="protein sequence ID" value="MZI93648.1"/>
    <property type="molecule type" value="Genomic_DNA"/>
</dbReference>
<dbReference type="RefSeq" id="WP_161155301.1">
    <property type="nucleotide sequence ID" value="NZ_WEKT01000015.1"/>
</dbReference>
<evidence type="ECO:0000256" key="3">
    <source>
        <dbReference type="ARBA" id="ARBA00022475"/>
    </source>
</evidence>
<keyword evidence="2 7" id="KW-0813">Transport</keyword>
<dbReference type="Gene3D" id="1.10.3720.10">
    <property type="entry name" value="MetI-like"/>
    <property type="match status" value="2"/>
</dbReference>
<feature type="transmembrane region" description="Helical" evidence="7">
    <location>
        <begin position="68"/>
        <end position="89"/>
    </location>
</feature>
<evidence type="ECO:0000313" key="9">
    <source>
        <dbReference type="EMBL" id="MZI93648.1"/>
    </source>
</evidence>
<protein>
    <submittedName>
        <fullName evidence="9">ABC transporter permease subunit</fullName>
    </submittedName>
</protein>
<comment type="similarity">
    <text evidence="7">Belongs to the binding-protein-dependent transport system permease family.</text>
</comment>
<keyword evidence="10" id="KW-1185">Reference proteome</keyword>
<dbReference type="AlphaFoldDB" id="A0A7X4LKH0"/>
<name>A0A7X4LKH0_9VIBR</name>
<feature type="transmembrane region" description="Helical" evidence="7">
    <location>
        <begin position="494"/>
        <end position="516"/>
    </location>
</feature>
<keyword evidence="6 7" id="KW-0472">Membrane</keyword>
<feature type="transmembrane region" description="Helical" evidence="7">
    <location>
        <begin position="337"/>
        <end position="357"/>
    </location>
</feature>
<feature type="transmembrane region" description="Helical" evidence="7">
    <location>
        <begin position="101"/>
        <end position="120"/>
    </location>
</feature>
<dbReference type="InterPro" id="IPR000515">
    <property type="entry name" value="MetI-like"/>
</dbReference>
<dbReference type="PANTHER" id="PTHR30151">
    <property type="entry name" value="ALKANE SULFONATE ABC TRANSPORTER-RELATED, MEMBRANE SUBUNIT"/>
    <property type="match status" value="1"/>
</dbReference>
<feature type="transmembrane region" description="Helical" evidence="7">
    <location>
        <begin position="279"/>
        <end position="299"/>
    </location>
</feature>
<evidence type="ECO:0000256" key="6">
    <source>
        <dbReference type="ARBA" id="ARBA00023136"/>
    </source>
</evidence>
<organism evidence="9 10">
    <name type="scientific">Vibrio eleionomae</name>
    <dbReference type="NCBI Taxonomy" id="2653505"/>
    <lineage>
        <taxon>Bacteria</taxon>
        <taxon>Pseudomonadati</taxon>
        <taxon>Pseudomonadota</taxon>
        <taxon>Gammaproteobacteria</taxon>
        <taxon>Vibrionales</taxon>
        <taxon>Vibrionaceae</taxon>
        <taxon>Vibrio</taxon>
    </lineage>
</organism>
<dbReference type="Pfam" id="PF00528">
    <property type="entry name" value="BPD_transp_1"/>
    <property type="match status" value="2"/>
</dbReference>
<evidence type="ECO:0000256" key="7">
    <source>
        <dbReference type="RuleBase" id="RU363032"/>
    </source>
</evidence>